<dbReference type="PROSITE" id="PS50110">
    <property type="entry name" value="RESPONSE_REGULATORY"/>
    <property type="match status" value="1"/>
</dbReference>
<dbReference type="SMART" id="SM00448">
    <property type="entry name" value="REC"/>
    <property type="match status" value="1"/>
</dbReference>
<dbReference type="PANTHER" id="PTHR44591">
    <property type="entry name" value="STRESS RESPONSE REGULATOR PROTEIN 1"/>
    <property type="match status" value="1"/>
</dbReference>
<gene>
    <name evidence="3" type="ORF">MNBD_DELTA02-622</name>
</gene>
<dbReference type="Pfam" id="PF00072">
    <property type="entry name" value="Response_reg"/>
    <property type="match status" value="1"/>
</dbReference>
<evidence type="ECO:0000256" key="1">
    <source>
        <dbReference type="ARBA" id="ARBA00022553"/>
    </source>
</evidence>
<proteinExistence type="predicted"/>
<evidence type="ECO:0000259" key="2">
    <source>
        <dbReference type="PROSITE" id="PS50110"/>
    </source>
</evidence>
<evidence type="ECO:0000313" key="3">
    <source>
        <dbReference type="EMBL" id="VAW38511.1"/>
    </source>
</evidence>
<organism evidence="3">
    <name type="scientific">hydrothermal vent metagenome</name>
    <dbReference type="NCBI Taxonomy" id="652676"/>
    <lineage>
        <taxon>unclassified sequences</taxon>
        <taxon>metagenomes</taxon>
        <taxon>ecological metagenomes</taxon>
    </lineage>
</organism>
<reference evidence="3" key="1">
    <citation type="submission" date="2018-06" db="EMBL/GenBank/DDBJ databases">
        <authorList>
            <person name="Zhirakovskaya E."/>
        </authorList>
    </citation>
    <scope>NUCLEOTIDE SEQUENCE</scope>
</reference>
<feature type="domain" description="Response regulatory" evidence="2">
    <location>
        <begin position="6"/>
        <end position="121"/>
    </location>
</feature>
<dbReference type="InterPro" id="IPR001789">
    <property type="entry name" value="Sig_transdc_resp-reg_receiver"/>
</dbReference>
<keyword evidence="1" id="KW-0597">Phosphoprotein</keyword>
<dbReference type="AlphaFoldDB" id="A0A3B0V6D5"/>
<dbReference type="GO" id="GO:0000160">
    <property type="term" value="P:phosphorelay signal transduction system"/>
    <property type="evidence" value="ECO:0007669"/>
    <property type="project" value="InterPro"/>
</dbReference>
<name>A0A3B0V6D5_9ZZZZ</name>
<dbReference type="Gene3D" id="3.40.50.2300">
    <property type="match status" value="1"/>
</dbReference>
<dbReference type="EMBL" id="UOEZ01000073">
    <property type="protein sequence ID" value="VAW38511.1"/>
    <property type="molecule type" value="Genomic_DNA"/>
</dbReference>
<dbReference type="InterPro" id="IPR050595">
    <property type="entry name" value="Bact_response_regulator"/>
</dbReference>
<dbReference type="PANTHER" id="PTHR44591:SF3">
    <property type="entry name" value="RESPONSE REGULATORY DOMAIN-CONTAINING PROTEIN"/>
    <property type="match status" value="1"/>
</dbReference>
<dbReference type="InterPro" id="IPR011006">
    <property type="entry name" value="CheY-like_superfamily"/>
</dbReference>
<protein>
    <recommendedName>
        <fullName evidence="2">Response regulatory domain-containing protein</fullName>
    </recommendedName>
</protein>
<dbReference type="SUPFAM" id="SSF52172">
    <property type="entry name" value="CheY-like"/>
    <property type="match status" value="1"/>
</dbReference>
<sequence length="133" mass="14992">MTKEKCILVVDDEPTLLEFLDIYLSEEGYRVERASNGLEAIKMTEVRDYDAIITDVMMPVMDGIGFYKKLTDTSPHLMDKVIFISGYICKDKASFIKKTGRRLLPKPFQIAEITSALADIQKLNGTAIESAFC</sequence>
<accession>A0A3B0V6D5</accession>